<name>A0A0F7H7T1_SERFO</name>
<accession>A0A0F7H7T1</accession>
<organism evidence="1">
    <name type="scientific">Serratia fonticola</name>
    <dbReference type="NCBI Taxonomy" id="47917"/>
    <lineage>
        <taxon>Bacteria</taxon>
        <taxon>Pseudomonadati</taxon>
        <taxon>Pseudomonadota</taxon>
        <taxon>Gammaproteobacteria</taxon>
        <taxon>Enterobacterales</taxon>
        <taxon>Yersiniaceae</taxon>
        <taxon>Serratia</taxon>
    </lineage>
</organism>
<evidence type="ECO:0000313" key="1">
    <source>
        <dbReference type="EMBL" id="VTR40848.1"/>
    </source>
</evidence>
<sequence>MSDLIKKTLLIMAAGVLSSAVQATDLRISGMVVASPCTVDSSSVSQDVDFGQVSLSEMRANGNASDWKPFVVKLINCPQGTTAVTATFSGTPATADATLYANTGTAINAAVQVVQDANKTLVQGDGTSMTVSVDALHNATYALAGRLINFNDTTAGSFRSIVQMNFTYQ</sequence>
<dbReference type="GO" id="GO:0009289">
    <property type="term" value="C:pilus"/>
    <property type="evidence" value="ECO:0007669"/>
    <property type="project" value="InterPro"/>
</dbReference>
<dbReference type="InterPro" id="IPR036937">
    <property type="entry name" value="Adhesion_dom_fimbrial_sf"/>
</dbReference>
<dbReference type="KEGG" id="sfw:WN53_02215"/>
<dbReference type="InterPro" id="IPR050263">
    <property type="entry name" value="Bact_Fimbrial_Adh_Pro"/>
</dbReference>
<gene>
    <name evidence="1" type="primary">fimG_4</name>
    <name evidence="1" type="ORF">NCTC12965_04565</name>
</gene>
<dbReference type="SUPFAM" id="SSF49401">
    <property type="entry name" value="Bacterial adhesins"/>
    <property type="match status" value="1"/>
</dbReference>
<dbReference type="Gene3D" id="2.60.40.1090">
    <property type="entry name" value="Fimbrial-type adhesion domain"/>
    <property type="match status" value="1"/>
</dbReference>
<dbReference type="PANTHER" id="PTHR33420:SF27">
    <property type="entry name" value="PROTEIN FIMG"/>
    <property type="match status" value="1"/>
</dbReference>
<proteinExistence type="predicted"/>
<dbReference type="InterPro" id="IPR008966">
    <property type="entry name" value="Adhesion_dom_sf"/>
</dbReference>
<protein>
    <submittedName>
        <fullName evidence="1">Putative fimbrial protein SthD</fullName>
    </submittedName>
</protein>
<dbReference type="RefSeq" id="WP_024484993.1">
    <property type="nucleotide sequence ID" value="NZ_CAMKUH010000015.1"/>
</dbReference>
<dbReference type="AlphaFoldDB" id="A0A0F7H7T1"/>
<dbReference type="EMBL" id="CABEEZ010000097">
    <property type="protein sequence ID" value="VTR40848.1"/>
    <property type="molecule type" value="Genomic_DNA"/>
</dbReference>
<reference evidence="1" key="1">
    <citation type="submission" date="2019-05" db="EMBL/GenBank/DDBJ databases">
        <authorList>
            <consortium name="Pathogen Informatics"/>
        </authorList>
    </citation>
    <scope>NUCLEOTIDE SEQUENCE [LARGE SCALE GENOMIC DNA]</scope>
    <source>
        <strain evidence="1">NCTC12965</strain>
    </source>
</reference>
<dbReference type="GO" id="GO:0043709">
    <property type="term" value="P:cell adhesion involved in single-species biofilm formation"/>
    <property type="evidence" value="ECO:0007669"/>
    <property type="project" value="TreeGrafter"/>
</dbReference>
<dbReference type="Pfam" id="PF00419">
    <property type="entry name" value="Fimbrial"/>
    <property type="match status" value="1"/>
</dbReference>
<dbReference type="GeneID" id="30318967"/>
<dbReference type="PANTHER" id="PTHR33420">
    <property type="entry name" value="FIMBRIAL SUBUNIT ELFA-RELATED"/>
    <property type="match status" value="1"/>
</dbReference>
<dbReference type="InterPro" id="IPR000259">
    <property type="entry name" value="Adhesion_dom_fimbrial"/>
</dbReference>